<sequence length="1044" mass="111755">MRIANLSVDRPVLISMLIVVLVLLGAITLPLLPVDLYPNMDIPVAIVSVSWPGYSPSVVEQQLTQPLESAMSTVSDVSEVDSRSRSGQSTVILHFNYGADLDQAVANMRDKLNQVAKRLPTDAGVPSLMKVDPNSQPIISLALSGKNVDVEQLNQLANDVVSPEVQQVNGVSAVNVNGGKTRQIQVIVDPNKLYTYNLAATSVISALQNDNMQSDAGVVNKGNQTINLHVNGQFITPGDVLNVPVHLPSGGTIKISDVAQVKDAYADETSQSILNGVPCVSLDVMKVSGGNTVQVSDALQKVLPAINNSLPMGIKLTVVSDQAVFIKQSINTVIDHTLWGGLFALVILWLFLRKIRTTVVIGIVIPIAVVSTFAALYFAHQTINTISLGGLSVGLGSLVDFAVVVIESIFRYRESGYGPNEAAKLGTGEVGTAVMASALAQISVFTPVIFIQGLASQMFMPMALAVIFSHIAALFGALTLVPMLSAKLMRGKGFAVNEGKGSRWNPAYVFSASINKLKLVYARLLRWSLNHRKTVLIATVLLLAGSLAIYPLIGFELTPSLDQGMYSVNINLTQGTNLDVTNKVTSQVENSIMKMPETDTMYTVVGSGGGTFSSASTNTASIKVNLKPLAQRQRSVFTIIEDLRKQVANIPGAQISMRATQQTIGRSSGSGVDIDIKGNDLNVLNKLGDLVVNQVSQVSGTRNVLNGASKTSPEYDINIDRQKAGYYGITIAQILNTLRADYGGTKATSYIAGSTAVDVVVQMSEGYTRDFSHVNDIMLLGSGNQQVPLTAVATVKPGVGPATIERVNQMNQITVSGDIYGRTIGEVQNDIQAKLDQISFPSGYSWSFGGQSLDMASSFKSLGMAMPLSIILMFMVMAGQFESLISPFIIMFSLPPTFVGVMLGLLVMKQTLSMNSLIGIIMLIGIVVNNAIVLVDYTNQLRQKGLSVKEALCEAGPIRLRPILMTTCTTVMAMLPVMLGHGDGAEAQAPMATVVVFGLTISTLVTLVLVPVMYTIIHDFRERLHRFPYKKASSEVEANQIVTG</sequence>
<proteinExistence type="predicted"/>
<gene>
    <name evidence="2" type="primary">swrC_1</name>
    <name evidence="2" type="ORF">DEAC_c18000</name>
</gene>
<keyword evidence="1" id="KW-0472">Membrane</keyword>
<keyword evidence="3" id="KW-1185">Reference proteome</keyword>
<dbReference type="GO" id="GO:0005886">
    <property type="term" value="C:plasma membrane"/>
    <property type="evidence" value="ECO:0007669"/>
    <property type="project" value="TreeGrafter"/>
</dbReference>
<feature type="transmembrane region" description="Helical" evidence="1">
    <location>
        <begin position="958"/>
        <end position="979"/>
    </location>
</feature>
<feature type="transmembrane region" description="Helical" evidence="1">
    <location>
        <begin position="534"/>
        <end position="553"/>
    </location>
</feature>
<feature type="transmembrane region" description="Helical" evidence="1">
    <location>
        <begin position="462"/>
        <end position="484"/>
    </location>
</feature>
<organism evidence="2 3">
    <name type="scientific">Desulfosporosinus acididurans</name>
    <dbReference type="NCBI Taxonomy" id="476652"/>
    <lineage>
        <taxon>Bacteria</taxon>
        <taxon>Bacillati</taxon>
        <taxon>Bacillota</taxon>
        <taxon>Clostridia</taxon>
        <taxon>Eubacteriales</taxon>
        <taxon>Desulfitobacteriaceae</taxon>
        <taxon>Desulfosporosinus</taxon>
    </lineage>
</organism>
<dbReference type="SUPFAM" id="SSF82714">
    <property type="entry name" value="Multidrug efflux transporter AcrB TolC docking domain, DN and DC subdomains"/>
    <property type="match status" value="2"/>
</dbReference>
<name>A0A0J1IP02_9FIRM</name>
<dbReference type="AlphaFoldDB" id="A0A0J1IP02"/>
<dbReference type="Gene3D" id="3.30.70.1430">
    <property type="entry name" value="Multidrug efflux transporter AcrB pore domain"/>
    <property type="match status" value="2"/>
</dbReference>
<dbReference type="GO" id="GO:0042910">
    <property type="term" value="F:xenobiotic transmembrane transporter activity"/>
    <property type="evidence" value="ECO:0007669"/>
    <property type="project" value="TreeGrafter"/>
</dbReference>
<dbReference type="Pfam" id="PF00873">
    <property type="entry name" value="ACR_tran"/>
    <property type="match status" value="1"/>
</dbReference>
<dbReference type="Gene3D" id="3.30.70.1320">
    <property type="entry name" value="Multidrug efflux transporter AcrB pore domain like"/>
    <property type="match status" value="1"/>
</dbReference>
<dbReference type="Gene3D" id="3.30.70.1440">
    <property type="entry name" value="Multidrug efflux transporter AcrB pore domain"/>
    <property type="match status" value="1"/>
</dbReference>
<keyword evidence="1" id="KW-0812">Transmembrane</keyword>
<dbReference type="PANTHER" id="PTHR32063:SF0">
    <property type="entry name" value="SWARMING MOTILITY PROTEIN SWRC"/>
    <property type="match status" value="1"/>
</dbReference>
<feature type="transmembrane region" description="Helical" evidence="1">
    <location>
        <begin position="359"/>
        <end position="380"/>
    </location>
</feature>
<feature type="transmembrane region" description="Helical" evidence="1">
    <location>
        <begin position="862"/>
        <end position="881"/>
    </location>
</feature>
<dbReference type="Gene3D" id="1.20.1640.10">
    <property type="entry name" value="Multidrug efflux transporter AcrB transmembrane domain"/>
    <property type="match status" value="2"/>
</dbReference>
<comment type="caution">
    <text evidence="2">The sequence shown here is derived from an EMBL/GenBank/DDBJ whole genome shotgun (WGS) entry which is preliminary data.</text>
</comment>
<feature type="transmembrane region" description="Helical" evidence="1">
    <location>
        <begin position="991"/>
        <end position="1017"/>
    </location>
</feature>
<keyword evidence="1" id="KW-1133">Transmembrane helix</keyword>
<dbReference type="PATRIC" id="fig|476652.3.peg.1860"/>
<dbReference type="EMBL" id="LDZY01000005">
    <property type="protein sequence ID" value="KLU66401.1"/>
    <property type="molecule type" value="Genomic_DNA"/>
</dbReference>
<dbReference type="PANTHER" id="PTHR32063">
    <property type="match status" value="1"/>
</dbReference>
<dbReference type="InterPro" id="IPR027463">
    <property type="entry name" value="AcrB_DN_DC_subdom"/>
</dbReference>
<feature type="transmembrane region" description="Helical" evidence="1">
    <location>
        <begin position="336"/>
        <end position="352"/>
    </location>
</feature>
<dbReference type="Proteomes" id="UP000036356">
    <property type="component" value="Unassembled WGS sequence"/>
</dbReference>
<dbReference type="PRINTS" id="PR00702">
    <property type="entry name" value="ACRIFLAVINRP"/>
</dbReference>
<reference evidence="2 3" key="1">
    <citation type="submission" date="2015-06" db="EMBL/GenBank/DDBJ databases">
        <title>Draft genome of the moderately acidophilic sulfate reducer Candidatus Desulfosporosinus acididurans strain M1.</title>
        <authorList>
            <person name="Poehlein A."/>
            <person name="Petzsch P."/>
            <person name="Johnson B.D."/>
            <person name="Schloemann M."/>
            <person name="Daniel R."/>
            <person name="Muehling M."/>
        </authorList>
    </citation>
    <scope>NUCLEOTIDE SEQUENCE [LARGE SCALE GENOMIC DNA]</scope>
    <source>
        <strain evidence="2 3">M1</strain>
    </source>
</reference>
<dbReference type="Gene3D" id="3.30.2090.10">
    <property type="entry name" value="Multidrug efflux transporter AcrB TolC docking domain, DN and DC subdomains"/>
    <property type="match status" value="2"/>
</dbReference>
<dbReference type="SUPFAM" id="SSF82866">
    <property type="entry name" value="Multidrug efflux transporter AcrB transmembrane domain"/>
    <property type="match status" value="2"/>
</dbReference>
<evidence type="ECO:0000313" key="2">
    <source>
        <dbReference type="EMBL" id="KLU66401.1"/>
    </source>
</evidence>
<feature type="transmembrane region" description="Helical" evidence="1">
    <location>
        <begin position="430"/>
        <end position="450"/>
    </location>
</feature>
<dbReference type="RefSeq" id="WP_047809661.1">
    <property type="nucleotide sequence ID" value="NZ_LDZY01000005.1"/>
</dbReference>
<accession>A0A0J1IP02</accession>
<evidence type="ECO:0000256" key="1">
    <source>
        <dbReference type="SAM" id="Phobius"/>
    </source>
</evidence>
<protein>
    <submittedName>
        <fullName evidence="2">Swarming motility protein SwrC</fullName>
    </submittedName>
</protein>
<evidence type="ECO:0000313" key="3">
    <source>
        <dbReference type="Proteomes" id="UP000036356"/>
    </source>
</evidence>
<feature type="transmembrane region" description="Helical" evidence="1">
    <location>
        <begin position="12"/>
        <end position="32"/>
    </location>
</feature>
<feature type="transmembrane region" description="Helical" evidence="1">
    <location>
        <begin position="914"/>
        <end position="937"/>
    </location>
</feature>
<dbReference type="STRING" id="476652.DEAC_c18000"/>
<feature type="transmembrane region" description="Helical" evidence="1">
    <location>
        <begin position="888"/>
        <end position="908"/>
    </location>
</feature>
<feature type="transmembrane region" description="Helical" evidence="1">
    <location>
        <begin position="386"/>
        <end position="410"/>
    </location>
</feature>
<dbReference type="InterPro" id="IPR001036">
    <property type="entry name" value="Acrflvin-R"/>
</dbReference>
<dbReference type="SUPFAM" id="SSF82693">
    <property type="entry name" value="Multidrug efflux transporter AcrB pore domain, PN1, PN2, PC1 and PC2 subdomains"/>
    <property type="match status" value="3"/>
</dbReference>